<dbReference type="AlphaFoldDB" id="A0A164Z0V2"/>
<sequence>MFLQFTEFLILIVSICQKPPLRLQRSYLIPRRSRAGWRRKRLKKLGTESHQKKERIFSYLSHWQIIRNNEEI</sequence>
<proteinExistence type="predicted"/>
<dbReference type="EMBL" id="CP093347">
    <property type="protein sequence ID" value="WOH01645.1"/>
    <property type="molecule type" value="Genomic_DNA"/>
</dbReference>
<dbReference type="Gramene" id="KZM95147">
    <property type="protein sequence ID" value="KZM95147"/>
    <property type="gene ID" value="DCAR_018389"/>
</dbReference>
<evidence type="ECO:0000313" key="2">
    <source>
        <dbReference type="Proteomes" id="UP000077755"/>
    </source>
</evidence>
<keyword evidence="2" id="KW-1185">Reference proteome</keyword>
<name>A0A164Z0V2_DAUCS</name>
<reference evidence="1" key="1">
    <citation type="journal article" date="2016" name="Nat. Genet.">
        <title>A high-quality carrot genome assembly provides new insights into carotenoid accumulation and asterid genome evolution.</title>
        <authorList>
            <person name="Iorizzo M."/>
            <person name="Ellison S."/>
            <person name="Senalik D."/>
            <person name="Zeng P."/>
            <person name="Satapoomin P."/>
            <person name="Huang J."/>
            <person name="Bowman M."/>
            <person name="Iovene M."/>
            <person name="Sanseverino W."/>
            <person name="Cavagnaro P."/>
            <person name="Yildiz M."/>
            <person name="Macko-Podgorni A."/>
            <person name="Moranska E."/>
            <person name="Grzebelus E."/>
            <person name="Grzebelus D."/>
            <person name="Ashrafi H."/>
            <person name="Zheng Z."/>
            <person name="Cheng S."/>
            <person name="Spooner D."/>
            <person name="Van Deynze A."/>
            <person name="Simon P."/>
        </authorList>
    </citation>
    <scope>NUCLEOTIDE SEQUENCE</scope>
    <source>
        <tissue evidence="1">Leaf</tissue>
    </source>
</reference>
<dbReference type="Proteomes" id="UP000077755">
    <property type="component" value="Chromosome 5"/>
</dbReference>
<reference evidence="1" key="2">
    <citation type="submission" date="2022-03" db="EMBL/GenBank/DDBJ databases">
        <title>Draft title - Genomic analysis of global carrot germplasm unveils the trajectory of domestication and the origin of high carotenoid orange carrot.</title>
        <authorList>
            <person name="Iorizzo M."/>
            <person name="Ellison S."/>
            <person name="Senalik D."/>
            <person name="Macko-Podgorni A."/>
            <person name="Grzebelus D."/>
            <person name="Bostan H."/>
            <person name="Rolling W."/>
            <person name="Curaba J."/>
            <person name="Simon P."/>
        </authorList>
    </citation>
    <scope>NUCLEOTIDE SEQUENCE</scope>
    <source>
        <tissue evidence="1">Leaf</tissue>
    </source>
</reference>
<accession>A0A164Z0V2</accession>
<gene>
    <name evidence="1" type="ORF">DCAR_0521030</name>
</gene>
<protein>
    <submittedName>
        <fullName evidence="1">Uncharacterized protein</fullName>
    </submittedName>
</protein>
<evidence type="ECO:0000313" key="1">
    <source>
        <dbReference type="EMBL" id="WOH01645.1"/>
    </source>
</evidence>
<organism evidence="1 2">
    <name type="scientific">Daucus carota subsp. sativus</name>
    <name type="common">Carrot</name>
    <dbReference type="NCBI Taxonomy" id="79200"/>
    <lineage>
        <taxon>Eukaryota</taxon>
        <taxon>Viridiplantae</taxon>
        <taxon>Streptophyta</taxon>
        <taxon>Embryophyta</taxon>
        <taxon>Tracheophyta</taxon>
        <taxon>Spermatophyta</taxon>
        <taxon>Magnoliopsida</taxon>
        <taxon>eudicotyledons</taxon>
        <taxon>Gunneridae</taxon>
        <taxon>Pentapetalae</taxon>
        <taxon>asterids</taxon>
        <taxon>campanulids</taxon>
        <taxon>Apiales</taxon>
        <taxon>Apiaceae</taxon>
        <taxon>Apioideae</taxon>
        <taxon>Scandiceae</taxon>
        <taxon>Daucinae</taxon>
        <taxon>Daucus</taxon>
        <taxon>Daucus sect. Daucus</taxon>
    </lineage>
</organism>